<evidence type="ECO:0000259" key="2">
    <source>
        <dbReference type="PROSITE" id="PS50853"/>
    </source>
</evidence>
<evidence type="ECO:0000313" key="3">
    <source>
        <dbReference type="EMBL" id="KAK2142582.1"/>
    </source>
</evidence>
<dbReference type="PROSITE" id="PS50853">
    <property type="entry name" value="FN3"/>
    <property type="match status" value="4"/>
</dbReference>
<dbReference type="SMART" id="SM00060">
    <property type="entry name" value="FN3"/>
    <property type="match status" value="8"/>
</dbReference>
<dbReference type="EMBL" id="JAODUP010000937">
    <property type="protein sequence ID" value="KAK2142582.1"/>
    <property type="molecule type" value="Genomic_DNA"/>
</dbReference>
<feature type="domain" description="Fibronectin type-III" evidence="2">
    <location>
        <begin position="719"/>
        <end position="813"/>
    </location>
</feature>
<dbReference type="PANTHER" id="PTHR46708:SF2">
    <property type="entry name" value="FIBRONECTIN TYPE-III DOMAIN-CONTAINING PROTEIN"/>
    <property type="match status" value="1"/>
</dbReference>
<comment type="caution">
    <text evidence="3">The sequence shown here is derived from an EMBL/GenBank/DDBJ whole genome shotgun (WGS) entry which is preliminary data.</text>
</comment>
<dbReference type="InterPro" id="IPR003961">
    <property type="entry name" value="FN3_dom"/>
</dbReference>
<evidence type="ECO:0000313" key="4">
    <source>
        <dbReference type="Proteomes" id="UP001208570"/>
    </source>
</evidence>
<gene>
    <name evidence="3" type="ORF">LSH36_937g00001</name>
</gene>
<name>A0AAD9MQU8_9ANNE</name>
<accession>A0AAD9MQU8</accession>
<proteinExistence type="predicted"/>
<dbReference type="PANTHER" id="PTHR46708">
    <property type="entry name" value="TENASCIN"/>
    <property type="match status" value="1"/>
</dbReference>
<keyword evidence="4" id="KW-1185">Reference proteome</keyword>
<sequence>MATLTTDSPWITLTTYDPVITPTTHSPMATLTTDSPWITLTTYHPVITLTTDSPWITLTTYDPIVSVQVTVGMCQRFNVMTTTSSVAVTWNQSENFQVSIRSKNSIVCDVTRGQQPRICVKAGLEPSTRHDVRIISKVDNWTELYSEIHYTKPLAPRELKWSGSVREYISVQWKCPEHEYSVEGYITLLQRKSNNLTESQGMIWSKDSTIRHKIWLPSIYGVPYGTTFTLTLWAKYKKEKSSPITIDVYSAPRPVYKLWENTTLRDNTSAAVAWQRPESGRVTGYRLMIKSRMVSEGQFPVPGSQFRQKNITVSAEANSHVFYQLTPASSYQVSIWAIYYGAESSTDRYTTIYTTPSPVRRLTVSYWTTDTVTLSWLHDDPYLVVGFDYMITATANGHRKRQRVVSSAVNTQLRYLRPGYRYTLAISVKQATRPYGNSVAVTTNVQLKPDPVQYMEFNNITATSVNVSWHPGRYIQDHYDVRYHGMYLKKYWSTPVKSETTYIVLDHMFPGETYYVGVTAFSGDQAGMELTKTVTIVPLPPKSLHINQSDVADTSAVIQIKYDSSLSANTEWYVVYELWSTGRKSYLTVPVGVTGVALRRLIPGRMYTVRAYGRTSGGVQSTNSTDPVTFTTRPVFTSVIASSSTSRSLTVTYHYTSDTFDGYVFTLYPDVIKRFNMKYDEAEMTYHNLLPGTVYTIMVQVYWGEMFSEGKNITILTKPEVAVRCGETQNTSVDLMLDDTAGKVDEYVIQCNPGCTYSGTRITGLKAGINVHTIRDLNPDTSYEYKIRAIRFSGPKREESRERLIYCRTTSNDVS</sequence>
<dbReference type="Gene3D" id="2.60.40.10">
    <property type="entry name" value="Immunoglobulins"/>
    <property type="match status" value="5"/>
</dbReference>
<dbReference type="CDD" id="cd00063">
    <property type="entry name" value="FN3"/>
    <property type="match status" value="4"/>
</dbReference>
<dbReference type="InterPro" id="IPR050991">
    <property type="entry name" value="ECM_Regulatory_Proteins"/>
</dbReference>
<dbReference type="Pfam" id="PF00041">
    <property type="entry name" value="fn3"/>
    <property type="match status" value="2"/>
</dbReference>
<dbReference type="Proteomes" id="UP001208570">
    <property type="component" value="Unassembled WGS sequence"/>
</dbReference>
<dbReference type="AlphaFoldDB" id="A0AAD9MQU8"/>
<keyword evidence="1" id="KW-0677">Repeat</keyword>
<organism evidence="3 4">
    <name type="scientific">Paralvinella palmiformis</name>
    <dbReference type="NCBI Taxonomy" id="53620"/>
    <lineage>
        <taxon>Eukaryota</taxon>
        <taxon>Metazoa</taxon>
        <taxon>Spiralia</taxon>
        <taxon>Lophotrochozoa</taxon>
        <taxon>Annelida</taxon>
        <taxon>Polychaeta</taxon>
        <taxon>Sedentaria</taxon>
        <taxon>Canalipalpata</taxon>
        <taxon>Terebellida</taxon>
        <taxon>Terebelliformia</taxon>
        <taxon>Alvinellidae</taxon>
        <taxon>Paralvinella</taxon>
    </lineage>
</organism>
<feature type="domain" description="Fibronectin type-III" evidence="2">
    <location>
        <begin position="540"/>
        <end position="635"/>
    </location>
</feature>
<dbReference type="InterPro" id="IPR036116">
    <property type="entry name" value="FN3_sf"/>
</dbReference>
<reference evidence="3" key="1">
    <citation type="journal article" date="2023" name="Mol. Biol. Evol.">
        <title>Third-Generation Sequencing Reveals the Adaptive Role of the Epigenome in Three Deep-Sea Polychaetes.</title>
        <authorList>
            <person name="Perez M."/>
            <person name="Aroh O."/>
            <person name="Sun Y."/>
            <person name="Lan Y."/>
            <person name="Juniper S.K."/>
            <person name="Young C.R."/>
            <person name="Angers B."/>
            <person name="Qian P.Y."/>
        </authorList>
    </citation>
    <scope>NUCLEOTIDE SEQUENCE</scope>
    <source>
        <strain evidence="3">P08H-3</strain>
    </source>
</reference>
<feature type="domain" description="Fibronectin type-III" evidence="2">
    <location>
        <begin position="251"/>
        <end position="358"/>
    </location>
</feature>
<feature type="domain" description="Fibronectin type-III" evidence="2">
    <location>
        <begin position="448"/>
        <end position="539"/>
    </location>
</feature>
<protein>
    <recommendedName>
        <fullName evidence="2">Fibronectin type-III domain-containing protein</fullName>
    </recommendedName>
</protein>
<dbReference type="SUPFAM" id="SSF49265">
    <property type="entry name" value="Fibronectin type III"/>
    <property type="match status" value="4"/>
</dbReference>
<dbReference type="InterPro" id="IPR013783">
    <property type="entry name" value="Ig-like_fold"/>
</dbReference>
<evidence type="ECO:0000256" key="1">
    <source>
        <dbReference type="ARBA" id="ARBA00022737"/>
    </source>
</evidence>